<keyword evidence="2" id="KW-0560">Oxidoreductase</keyword>
<keyword evidence="3" id="KW-0520">NAD</keyword>
<feature type="domain" description="3-hydroxyisobutyrate dehydrogenase-like NAD-binding" evidence="6">
    <location>
        <begin position="182"/>
        <end position="302"/>
    </location>
</feature>
<evidence type="ECO:0000313" key="7">
    <source>
        <dbReference type="EMBL" id="KNE21643.1"/>
    </source>
</evidence>
<evidence type="ECO:0000259" key="5">
    <source>
        <dbReference type="Pfam" id="PF03446"/>
    </source>
</evidence>
<dbReference type="PANTHER" id="PTHR43060">
    <property type="entry name" value="3-HYDROXYISOBUTYRATE DEHYDROGENASE-LIKE 1, MITOCHONDRIAL-RELATED"/>
    <property type="match status" value="1"/>
</dbReference>
<reference evidence="8" key="1">
    <citation type="submission" date="2015-07" db="EMBL/GenBank/DDBJ databases">
        <title>Fjat-10053 dsm26.</title>
        <authorList>
            <person name="Liu B."/>
            <person name="Wang J."/>
            <person name="Zhu Y."/>
            <person name="Liu G."/>
            <person name="Chen Q."/>
            <person name="Chen Z."/>
            <person name="Lan J."/>
            <person name="Che J."/>
            <person name="Ge C."/>
            <person name="Shi H."/>
            <person name="Pan Z."/>
            <person name="Liu X."/>
        </authorList>
    </citation>
    <scope>NUCLEOTIDE SEQUENCE [LARGE SCALE GENOMIC DNA]</scope>
    <source>
        <strain evidence="8">DSM 26</strain>
    </source>
</reference>
<dbReference type="InterPro" id="IPR015815">
    <property type="entry name" value="HIBADH-related"/>
</dbReference>
<evidence type="ECO:0000313" key="8">
    <source>
        <dbReference type="Proteomes" id="UP000036780"/>
    </source>
</evidence>
<accession>A0A0L0QTW0</accession>
<dbReference type="AlphaFoldDB" id="A0A0L0QTW0"/>
<feature type="domain" description="6-phosphogluconate dehydrogenase NADP-binding" evidence="5">
    <location>
        <begin position="20"/>
        <end position="177"/>
    </location>
</feature>
<dbReference type="Gene3D" id="3.40.50.720">
    <property type="entry name" value="NAD(P)-binding Rossmann-like Domain"/>
    <property type="match status" value="1"/>
</dbReference>
<evidence type="ECO:0000256" key="1">
    <source>
        <dbReference type="ARBA" id="ARBA00009080"/>
    </source>
</evidence>
<organism evidence="7 8">
    <name type="scientific">Virgibacillus pantothenticus</name>
    <dbReference type="NCBI Taxonomy" id="1473"/>
    <lineage>
        <taxon>Bacteria</taxon>
        <taxon>Bacillati</taxon>
        <taxon>Bacillota</taxon>
        <taxon>Bacilli</taxon>
        <taxon>Bacillales</taxon>
        <taxon>Bacillaceae</taxon>
        <taxon>Virgibacillus</taxon>
    </lineage>
</organism>
<dbReference type="PATRIC" id="fig|1473.5.peg.4737"/>
<evidence type="ECO:0000256" key="3">
    <source>
        <dbReference type="ARBA" id="ARBA00023027"/>
    </source>
</evidence>
<dbReference type="InterPro" id="IPR008927">
    <property type="entry name" value="6-PGluconate_DH-like_C_sf"/>
</dbReference>
<dbReference type="PIRSF" id="PIRSF000103">
    <property type="entry name" value="HIBADH"/>
    <property type="match status" value="1"/>
</dbReference>
<dbReference type="OrthoDB" id="9786703at2"/>
<dbReference type="SUPFAM" id="SSF51735">
    <property type="entry name" value="NAD(P)-binding Rossmann-fold domains"/>
    <property type="match status" value="1"/>
</dbReference>
<protein>
    <submittedName>
        <fullName evidence="7">Oxidoreductase</fullName>
    </submittedName>
</protein>
<dbReference type="SUPFAM" id="SSF48179">
    <property type="entry name" value="6-phosphogluconate dehydrogenase C-terminal domain-like"/>
    <property type="match status" value="1"/>
</dbReference>
<dbReference type="InterPro" id="IPR029154">
    <property type="entry name" value="HIBADH-like_NADP-bd"/>
</dbReference>
<evidence type="ECO:0000259" key="6">
    <source>
        <dbReference type="Pfam" id="PF14833"/>
    </source>
</evidence>
<dbReference type="InterPro" id="IPR013328">
    <property type="entry name" value="6PGD_dom2"/>
</dbReference>
<dbReference type="PANTHER" id="PTHR43060:SF15">
    <property type="entry name" value="3-HYDROXYISOBUTYRATE DEHYDROGENASE-LIKE 1, MITOCHONDRIAL-RELATED"/>
    <property type="match status" value="1"/>
</dbReference>
<dbReference type="Pfam" id="PF14833">
    <property type="entry name" value="NAD_binding_11"/>
    <property type="match status" value="1"/>
</dbReference>
<keyword evidence="8" id="KW-1185">Reference proteome</keyword>
<evidence type="ECO:0000256" key="4">
    <source>
        <dbReference type="PIRSR" id="PIRSR000103-1"/>
    </source>
</evidence>
<name>A0A0L0QTW0_VIRPA</name>
<dbReference type="GO" id="GO:0051287">
    <property type="term" value="F:NAD binding"/>
    <property type="evidence" value="ECO:0007669"/>
    <property type="project" value="InterPro"/>
</dbReference>
<dbReference type="Pfam" id="PF03446">
    <property type="entry name" value="NAD_binding_2"/>
    <property type="match status" value="1"/>
</dbReference>
<proteinExistence type="inferred from homology"/>
<sequence>MNIIYKFKRGECYLLTKDARIGFIGTGVMGSSMAKRIMHAGYSVSIYTRTKQKAEALISAGADWEDSIADLAKKCTVIITMVGYPSDVEEVYFSDQGILKNASKGSYFIDMTTSKPKLAIQIAKEAEKKGCLALDAPVSGGDIGAKNGKLTIMVGGQEQAFHDVLELFQTMGDNIILQGEAGAGQHTKLANQITIASNMIGVCEAIAYAKKTGLDPERVLDSITAGAAGSWSLSNLAPRMIKGDYAPGFYVKHFIKDMKIALESAEELGLSTPGLALSLRLYQELEANGEADSGTQALIKLISTQQ</sequence>
<gene>
    <name evidence="7" type="ORF">AFK71_08390</name>
</gene>
<dbReference type="EMBL" id="LGTO01000005">
    <property type="protein sequence ID" value="KNE21643.1"/>
    <property type="molecule type" value="Genomic_DNA"/>
</dbReference>
<comment type="similarity">
    <text evidence="1">Belongs to the HIBADH-related family.</text>
</comment>
<feature type="active site" evidence="4">
    <location>
        <position position="188"/>
    </location>
</feature>
<dbReference type="Proteomes" id="UP000036780">
    <property type="component" value="Unassembled WGS sequence"/>
</dbReference>
<evidence type="ECO:0000256" key="2">
    <source>
        <dbReference type="ARBA" id="ARBA00023002"/>
    </source>
</evidence>
<dbReference type="Gene3D" id="1.10.1040.10">
    <property type="entry name" value="N-(1-d-carboxylethyl)-l-norvaline Dehydrogenase, domain 2"/>
    <property type="match status" value="1"/>
</dbReference>
<dbReference type="GO" id="GO:0050661">
    <property type="term" value="F:NADP binding"/>
    <property type="evidence" value="ECO:0007669"/>
    <property type="project" value="InterPro"/>
</dbReference>
<dbReference type="GO" id="GO:0016491">
    <property type="term" value="F:oxidoreductase activity"/>
    <property type="evidence" value="ECO:0007669"/>
    <property type="project" value="UniProtKB-KW"/>
</dbReference>
<comment type="caution">
    <text evidence="7">The sequence shown here is derived from an EMBL/GenBank/DDBJ whole genome shotgun (WGS) entry which is preliminary data.</text>
</comment>
<dbReference type="InterPro" id="IPR006115">
    <property type="entry name" value="6PGDH_NADP-bd"/>
</dbReference>
<dbReference type="InterPro" id="IPR036291">
    <property type="entry name" value="NAD(P)-bd_dom_sf"/>
</dbReference>